<dbReference type="GO" id="GO:0035861">
    <property type="term" value="C:site of double-strand break"/>
    <property type="evidence" value="ECO:0007669"/>
    <property type="project" value="TreeGrafter"/>
</dbReference>
<dbReference type="PANTHER" id="PTHR12900">
    <property type="entry name" value="MITOTIC AND DNA DAMAGE CHECKPOINT PROTEIN HUS1"/>
    <property type="match status" value="1"/>
</dbReference>
<dbReference type="InParanoid" id="A0A7M7K286"/>
<dbReference type="GeneID" id="111250112"/>
<evidence type="ECO:0000256" key="1">
    <source>
        <dbReference type="ARBA" id="ARBA00004123"/>
    </source>
</evidence>
<dbReference type="PANTHER" id="PTHR12900:SF0">
    <property type="entry name" value="CHECKPOINT PROTEIN"/>
    <property type="match status" value="1"/>
</dbReference>
<comment type="similarity">
    <text evidence="2 4">Belongs to the HUS1 family.</text>
</comment>
<dbReference type="AlphaFoldDB" id="A0A7M7K286"/>
<dbReference type="GO" id="GO:0005730">
    <property type="term" value="C:nucleolus"/>
    <property type="evidence" value="ECO:0007669"/>
    <property type="project" value="InterPro"/>
</dbReference>
<evidence type="ECO:0000313" key="5">
    <source>
        <dbReference type="EnsemblMetazoa" id="XP_022660571"/>
    </source>
</evidence>
<reference evidence="5" key="1">
    <citation type="submission" date="2021-01" db="UniProtKB">
        <authorList>
            <consortium name="EnsemblMetazoa"/>
        </authorList>
    </citation>
    <scope>IDENTIFICATION</scope>
</reference>
<dbReference type="GO" id="GO:0000723">
    <property type="term" value="P:telomere maintenance"/>
    <property type="evidence" value="ECO:0007669"/>
    <property type="project" value="TreeGrafter"/>
</dbReference>
<dbReference type="InterPro" id="IPR016580">
    <property type="entry name" value="HUS1"/>
</dbReference>
<comment type="subcellular location">
    <subcellularLocation>
        <location evidence="1">Nucleus</location>
    </subcellularLocation>
</comment>
<dbReference type="GO" id="GO:0030896">
    <property type="term" value="C:checkpoint clamp complex"/>
    <property type="evidence" value="ECO:0007669"/>
    <property type="project" value="InterPro"/>
</dbReference>
<dbReference type="EnsemblMetazoa" id="XM_022804836">
    <property type="protein sequence ID" value="XP_022660571"/>
    <property type="gene ID" value="LOC111250112"/>
</dbReference>
<dbReference type="CTD" id="40598"/>
<dbReference type="OMA" id="QVRVDNR"/>
<proteinExistence type="inferred from homology"/>
<dbReference type="PIRSF" id="PIRSF011312">
    <property type="entry name" value="Cell_cycle_HUS1"/>
    <property type="match status" value="1"/>
</dbReference>
<accession>A0A7M7K286</accession>
<sequence length="277" mass="30644">MVASMHKSHCRSADVHQTYNIGAVHMISKIAKEVDLQLSQNTLSLVVVEPANKGGLQMKISIDRDELFSEYIMGGVSTERNEIHLEVPVGMLAEVLRHAVSAHSFRLKLSKKASPILVAVAELPSAVSAERCVSHDIPVRVIPVASWIKVAEQEDMEAKVRSFQVQQIRILLERMRSISSTCVFNIIKNNDGDIELIASAEIPQQVRVATTFKEVQYPAECGAAEVQIDIRKLSSIFGGLQTLPTSFEIHMVNKNFAHIILDFDDMRALLVAPSAVH</sequence>
<keyword evidence="3" id="KW-0539">Nucleus</keyword>
<dbReference type="GO" id="GO:0000724">
    <property type="term" value="P:double-strand break repair via homologous recombination"/>
    <property type="evidence" value="ECO:0007669"/>
    <property type="project" value="TreeGrafter"/>
</dbReference>
<dbReference type="Gene3D" id="3.70.10.10">
    <property type="match status" value="1"/>
</dbReference>
<protein>
    <recommendedName>
        <fullName evidence="4">Checkpoint protein</fullName>
    </recommendedName>
</protein>
<evidence type="ECO:0000256" key="2">
    <source>
        <dbReference type="ARBA" id="ARBA00005563"/>
    </source>
</evidence>
<dbReference type="InterPro" id="IPR007150">
    <property type="entry name" value="HUS1/Mec3"/>
</dbReference>
<dbReference type="OrthoDB" id="10063861at2759"/>
<dbReference type="GO" id="GO:0033314">
    <property type="term" value="P:mitotic DNA replication checkpoint signaling"/>
    <property type="evidence" value="ECO:0007669"/>
    <property type="project" value="TreeGrafter"/>
</dbReference>
<evidence type="ECO:0000256" key="3">
    <source>
        <dbReference type="ARBA" id="ARBA00023242"/>
    </source>
</evidence>
<organism evidence="5 6">
    <name type="scientific">Varroa destructor</name>
    <name type="common">Honeybee mite</name>
    <dbReference type="NCBI Taxonomy" id="109461"/>
    <lineage>
        <taxon>Eukaryota</taxon>
        <taxon>Metazoa</taxon>
        <taxon>Ecdysozoa</taxon>
        <taxon>Arthropoda</taxon>
        <taxon>Chelicerata</taxon>
        <taxon>Arachnida</taxon>
        <taxon>Acari</taxon>
        <taxon>Parasitiformes</taxon>
        <taxon>Mesostigmata</taxon>
        <taxon>Gamasina</taxon>
        <taxon>Dermanyssoidea</taxon>
        <taxon>Varroidae</taxon>
        <taxon>Varroa</taxon>
    </lineage>
</organism>
<dbReference type="GO" id="GO:0031573">
    <property type="term" value="P:mitotic intra-S DNA damage checkpoint signaling"/>
    <property type="evidence" value="ECO:0007669"/>
    <property type="project" value="TreeGrafter"/>
</dbReference>
<dbReference type="FunCoup" id="A0A7M7K286">
    <property type="interactions" value="1199"/>
</dbReference>
<dbReference type="KEGG" id="vde:111250112"/>
<dbReference type="RefSeq" id="XP_022660571.1">
    <property type="nucleotide sequence ID" value="XM_022804836.1"/>
</dbReference>
<dbReference type="Proteomes" id="UP000594260">
    <property type="component" value="Unplaced"/>
</dbReference>
<dbReference type="Pfam" id="PF04005">
    <property type="entry name" value="Hus1"/>
    <property type="match status" value="1"/>
</dbReference>
<dbReference type="GO" id="GO:0006289">
    <property type="term" value="P:nucleotide-excision repair"/>
    <property type="evidence" value="ECO:0007669"/>
    <property type="project" value="TreeGrafter"/>
</dbReference>
<keyword evidence="6" id="KW-1185">Reference proteome</keyword>
<dbReference type="GO" id="GO:0044778">
    <property type="term" value="P:meiotic DNA integrity checkpoint signaling"/>
    <property type="evidence" value="ECO:0007669"/>
    <property type="project" value="TreeGrafter"/>
</dbReference>
<name>A0A7M7K286_VARDE</name>
<evidence type="ECO:0000256" key="4">
    <source>
        <dbReference type="PIRNR" id="PIRNR011312"/>
    </source>
</evidence>
<evidence type="ECO:0000313" key="6">
    <source>
        <dbReference type="Proteomes" id="UP000594260"/>
    </source>
</evidence>